<evidence type="ECO:0000313" key="3">
    <source>
        <dbReference type="Proteomes" id="UP000276834"/>
    </source>
</evidence>
<protein>
    <submittedName>
        <fullName evidence="2">Uncharacterized protein</fullName>
    </submittedName>
</protein>
<reference evidence="2 3" key="1">
    <citation type="journal article" date="2018" name="Proc. R. Soc. B">
        <title>A non-coding region near Follistatin controls head colour polymorphism in the Gouldian finch.</title>
        <authorList>
            <person name="Toomey M.B."/>
            <person name="Marques C.I."/>
            <person name="Andrade P."/>
            <person name="Araujo P.M."/>
            <person name="Sabatino S."/>
            <person name="Gazda M.A."/>
            <person name="Afonso S."/>
            <person name="Lopes R.J."/>
            <person name="Corbo J.C."/>
            <person name="Carneiro M."/>
        </authorList>
    </citation>
    <scope>NUCLEOTIDE SEQUENCE [LARGE SCALE GENOMIC DNA]</scope>
    <source>
        <strain evidence="2">Red01</strain>
        <tissue evidence="2">Muscle</tissue>
    </source>
</reference>
<feature type="region of interest" description="Disordered" evidence="1">
    <location>
        <begin position="1"/>
        <end position="50"/>
    </location>
</feature>
<feature type="region of interest" description="Disordered" evidence="1">
    <location>
        <begin position="187"/>
        <end position="207"/>
    </location>
</feature>
<comment type="caution">
    <text evidence="2">The sequence shown here is derived from an EMBL/GenBank/DDBJ whole genome shotgun (WGS) entry which is preliminary data.</text>
</comment>
<evidence type="ECO:0000313" key="2">
    <source>
        <dbReference type="EMBL" id="RLV93052.1"/>
    </source>
</evidence>
<feature type="region of interest" description="Disordered" evidence="1">
    <location>
        <begin position="429"/>
        <end position="456"/>
    </location>
</feature>
<sequence length="456" mass="48649">MSFPSVADGDPGTVWEQSPPLLPVPSPGASPVLPSPRPAPGAALGVHGPERSAPLRPRVAGAAAAVALQPLWQQLAIGAMAELPLPAGHLPSQAVAPGEQPRPGPRSCLSTAPSLSCSAQAMPRADPACLQGHALYLYGFHKVPGSVCSAAPGDAGARRHCSNPCFRRDRPDLLLCIRHWSAANRQRPAAGREGRGHTPCGSQQLPGMRLLPDRQDGHCRFKPLPREWLPPAEWEVLRIPFCNFLGFYGEPLLLLGWAGPCTHFQELCSGNPIGEEWKRLPVDKAAAEETSSGTESCGNMQPLGQMLPGGPPSQERTPWLVVYNRDRVGGVTVERNQPGKGQGEEQGWGDQETTSGGIGDKPGSLLHAPTGLAESQETLPAQSLDKTLIFPVCSLSLRSPLGPWNKELDSYIGFKSCTRHNLPEPCPPRFSRGSETSAVAREQGINLNLKGQKESL</sequence>
<gene>
    <name evidence="2" type="ORF">DV515_00013564</name>
</gene>
<dbReference type="OrthoDB" id="9396505at2759"/>
<accession>A0A3L8S107</accession>
<feature type="compositionally biased region" description="Polar residues" evidence="1">
    <location>
        <begin position="289"/>
        <end position="299"/>
    </location>
</feature>
<feature type="region of interest" description="Disordered" evidence="1">
    <location>
        <begin position="289"/>
        <end position="314"/>
    </location>
</feature>
<feature type="compositionally biased region" description="Pro residues" evidence="1">
    <location>
        <begin position="20"/>
        <end position="39"/>
    </location>
</feature>
<proteinExistence type="predicted"/>
<dbReference type="Proteomes" id="UP000276834">
    <property type="component" value="Unassembled WGS sequence"/>
</dbReference>
<name>A0A3L8S107_CHLGU</name>
<dbReference type="AlphaFoldDB" id="A0A3L8S107"/>
<evidence type="ECO:0000256" key="1">
    <source>
        <dbReference type="SAM" id="MobiDB-lite"/>
    </source>
</evidence>
<dbReference type="EMBL" id="QUSF01000094">
    <property type="protein sequence ID" value="RLV93052.1"/>
    <property type="molecule type" value="Genomic_DNA"/>
</dbReference>
<organism evidence="2 3">
    <name type="scientific">Chloebia gouldiae</name>
    <name type="common">Gouldian finch</name>
    <name type="synonym">Erythrura gouldiae</name>
    <dbReference type="NCBI Taxonomy" id="44316"/>
    <lineage>
        <taxon>Eukaryota</taxon>
        <taxon>Metazoa</taxon>
        <taxon>Chordata</taxon>
        <taxon>Craniata</taxon>
        <taxon>Vertebrata</taxon>
        <taxon>Euteleostomi</taxon>
        <taxon>Archelosauria</taxon>
        <taxon>Archosauria</taxon>
        <taxon>Dinosauria</taxon>
        <taxon>Saurischia</taxon>
        <taxon>Theropoda</taxon>
        <taxon>Coelurosauria</taxon>
        <taxon>Aves</taxon>
        <taxon>Neognathae</taxon>
        <taxon>Neoaves</taxon>
        <taxon>Telluraves</taxon>
        <taxon>Australaves</taxon>
        <taxon>Passeriformes</taxon>
        <taxon>Passeroidea</taxon>
        <taxon>Passeridae</taxon>
        <taxon>Chloebia</taxon>
    </lineage>
</organism>
<feature type="region of interest" description="Disordered" evidence="1">
    <location>
        <begin position="331"/>
        <end position="367"/>
    </location>
</feature>
<keyword evidence="3" id="KW-1185">Reference proteome</keyword>